<name>A0A1I5CV79_9PROT</name>
<dbReference type="OrthoDB" id="6191549at2"/>
<proteinExistence type="predicted"/>
<evidence type="ECO:0008006" key="4">
    <source>
        <dbReference type="Google" id="ProtNLM"/>
    </source>
</evidence>
<reference evidence="3" key="1">
    <citation type="submission" date="2016-10" db="EMBL/GenBank/DDBJ databases">
        <authorList>
            <person name="Varghese N."/>
        </authorList>
    </citation>
    <scope>NUCLEOTIDE SEQUENCE [LARGE SCALE GENOMIC DNA]</scope>
    <source>
        <strain evidence="3">Nsp8</strain>
    </source>
</reference>
<keyword evidence="1" id="KW-0732">Signal</keyword>
<dbReference type="EMBL" id="FOVJ01000004">
    <property type="protein sequence ID" value="SFN90900.1"/>
    <property type="molecule type" value="Genomic_DNA"/>
</dbReference>
<protein>
    <recommendedName>
        <fullName evidence="4">Dicarboxylate transport</fullName>
    </recommendedName>
</protein>
<keyword evidence="3" id="KW-1185">Reference proteome</keyword>
<sequence>MVRLFVIILPVFFAVTSFAYADPVITLSIDDVRSPLLNTAGVQASLTGSKESLLDIQLDEVAIQGKVWRGLRFSCHKFQIDNGLVRCDEGVLTSARSAPLLISFQFSSRHKILDVTIQTSSSEGRESWTLSAHWGKPSWGGMLTVTNGDISRIAEFLPVGENEILPTPIQGKGTINGSIKLHGDGDGLAGIDADLALDGLGFSDATGLHAGENISGEINAKAVRKGDGQGHLWKWNADVNWPSGEVFWQPLYFSAQGQRLTASGELNENIVRIVEGKLVLSGIGEMDLSGVIERPANTLRDFDLSADNLELSMLFSQVLKPFLANTPFADLKAAGQAGIRWRYRNSAHESLDVNLRDVSVEDERGRFAFSGVNARIPWQMQGANGKHEPTTADIHIQSSQLGRIPIGELHIPLKMEGWNLSIPRLTVPVLDGTLTLENFSASRKEGQAQEWQWQFSGGLSPISMQKLTEALGVQPMHGTLSGEIPRVSYNGSTVEVEGALLVRVFDGTVLIWNLKALDPMGPAATLMADVDMRNLDLNLLTGTFSFGNMQGRLDVAMHDLELFNWKPVKFDASLTSSPGNYPRRISQAAVQNISSLGGMGAAAAIQRSFLHFFDDFGYSKIGWSCSLRNGICHMDGIASEPMPNGYLIVKGGGIPAITVIGYNREVDWWELVSRLQRITQVSPKPIIN</sequence>
<gene>
    <name evidence="2" type="ORF">SAMN05216386_2158</name>
</gene>
<evidence type="ECO:0000313" key="2">
    <source>
        <dbReference type="EMBL" id="SFN90900.1"/>
    </source>
</evidence>
<dbReference type="Proteomes" id="UP000183107">
    <property type="component" value="Unassembled WGS sequence"/>
</dbReference>
<organism evidence="2 3">
    <name type="scientific">Nitrosospira briensis</name>
    <dbReference type="NCBI Taxonomy" id="35799"/>
    <lineage>
        <taxon>Bacteria</taxon>
        <taxon>Pseudomonadati</taxon>
        <taxon>Pseudomonadota</taxon>
        <taxon>Betaproteobacteria</taxon>
        <taxon>Nitrosomonadales</taxon>
        <taxon>Nitrosomonadaceae</taxon>
        <taxon>Nitrosospira</taxon>
    </lineage>
</organism>
<evidence type="ECO:0000256" key="1">
    <source>
        <dbReference type="SAM" id="SignalP"/>
    </source>
</evidence>
<feature type="chain" id="PRO_5010344108" description="Dicarboxylate transport" evidence="1">
    <location>
        <begin position="22"/>
        <end position="688"/>
    </location>
</feature>
<feature type="signal peptide" evidence="1">
    <location>
        <begin position="1"/>
        <end position="21"/>
    </location>
</feature>
<evidence type="ECO:0000313" key="3">
    <source>
        <dbReference type="Proteomes" id="UP000183107"/>
    </source>
</evidence>
<accession>A0A1I5CV79</accession>
<dbReference type="AlphaFoldDB" id="A0A1I5CV79"/>